<dbReference type="GO" id="GO:0003677">
    <property type="term" value="F:DNA binding"/>
    <property type="evidence" value="ECO:0007669"/>
    <property type="project" value="UniProtKB-KW"/>
</dbReference>
<evidence type="ECO:0000259" key="5">
    <source>
        <dbReference type="PROSITE" id="PS51078"/>
    </source>
</evidence>
<evidence type="ECO:0000313" key="7">
    <source>
        <dbReference type="Proteomes" id="UP001165587"/>
    </source>
</evidence>
<evidence type="ECO:0000256" key="1">
    <source>
        <dbReference type="ARBA" id="ARBA00023015"/>
    </source>
</evidence>
<dbReference type="Pfam" id="PF01614">
    <property type="entry name" value="IclR_C"/>
    <property type="match status" value="1"/>
</dbReference>
<dbReference type="Proteomes" id="UP001165587">
    <property type="component" value="Unassembled WGS sequence"/>
</dbReference>
<comment type="caution">
    <text evidence="6">The sequence shown here is derived from an EMBL/GenBank/DDBJ whole genome shotgun (WGS) entry which is preliminary data.</text>
</comment>
<evidence type="ECO:0000259" key="4">
    <source>
        <dbReference type="PROSITE" id="PS51077"/>
    </source>
</evidence>
<keyword evidence="3" id="KW-0804">Transcription</keyword>
<dbReference type="PROSITE" id="PS51077">
    <property type="entry name" value="HTH_ICLR"/>
    <property type="match status" value="1"/>
</dbReference>
<dbReference type="PROSITE" id="PS51078">
    <property type="entry name" value="ICLR_ED"/>
    <property type="match status" value="1"/>
</dbReference>
<dbReference type="SMART" id="SM00346">
    <property type="entry name" value="HTH_ICLR"/>
    <property type="match status" value="1"/>
</dbReference>
<gene>
    <name evidence="6" type="ORF">N1028_06555</name>
</gene>
<evidence type="ECO:0000256" key="3">
    <source>
        <dbReference type="ARBA" id="ARBA00023163"/>
    </source>
</evidence>
<dbReference type="SUPFAM" id="SSF46785">
    <property type="entry name" value="Winged helix' DNA-binding domain"/>
    <property type="match status" value="1"/>
</dbReference>
<evidence type="ECO:0000313" key="6">
    <source>
        <dbReference type="EMBL" id="MCS5725553.1"/>
    </source>
</evidence>
<evidence type="ECO:0000256" key="2">
    <source>
        <dbReference type="ARBA" id="ARBA00023125"/>
    </source>
</evidence>
<dbReference type="Gene3D" id="1.10.10.10">
    <property type="entry name" value="Winged helix-like DNA-binding domain superfamily/Winged helix DNA-binding domain"/>
    <property type="match status" value="1"/>
</dbReference>
<dbReference type="InterPro" id="IPR036388">
    <property type="entry name" value="WH-like_DNA-bd_sf"/>
</dbReference>
<organism evidence="6 7">
    <name type="scientific">Herbiconiux oxytropis</name>
    <dbReference type="NCBI Taxonomy" id="2970915"/>
    <lineage>
        <taxon>Bacteria</taxon>
        <taxon>Bacillati</taxon>
        <taxon>Actinomycetota</taxon>
        <taxon>Actinomycetes</taxon>
        <taxon>Micrococcales</taxon>
        <taxon>Microbacteriaceae</taxon>
        <taxon>Herbiconiux</taxon>
    </lineage>
</organism>
<keyword evidence="1" id="KW-0805">Transcription regulation</keyword>
<dbReference type="EMBL" id="JANLCK010000003">
    <property type="protein sequence ID" value="MCS5725553.1"/>
    <property type="molecule type" value="Genomic_DNA"/>
</dbReference>
<keyword evidence="7" id="KW-1185">Reference proteome</keyword>
<dbReference type="InterPro" id="IPR014757">
    <property type="entry name" value="Tscrpt_reg_IclR_C"/>
</dbReference>
<keyword evidence="2" id="KW-0238">DNA-binding</keyword>
<protein>
    <submittedName>
        <fullName evidence="6">IclR family transcriptional regulator</fullName>
    </submittedName>
</protein>
<dbReference type="SUPFAM" id="SSF55781">
    <property type="entry name" value="GAF domain-like"/>
    <property type="match status" value="1"/>
</dbReference>
<feature type="domain" description="IclR-ED" evidence="5">
    <location>
        <begin position="82"/>
        <end position="254"/>
    </location>
</feature>
<dbReference type="InterPro" id="IPR005471">
    <property type="entry name" value="Tscrpt_reg_IclR_N"/>
</dbReference>
<dbReference type="InterPro" id="IPR050707">
    <property type="entry name" value="HTH_MetabolicPath_Reg"/>
</dbReference>
<dbReference type="InterPro" id="IPR036390">
    <property type="entry name" value="WH_DNA-bd_sf"/>
</dbReference>
<dbReference type="PANTHER" id="PTHR30136:SF7">
    <property type="entry name" value="HTH-TYPE TRANSCRIPTIONAL REGULATOR KDGR-RELATED"/>
    <property type="match status" value="1"/>
</dbReference>
<dbReference type="InterPro" id="IPR029016">
    <property type="entry name" value="GAF-like_dom_sf"/>
</dbReference>
<dbReference type="Pfam" id="PF09339">
    <property type="entry name" value="HTH_IclR"/>
    <property type="match status" value="1"/>
</dbReference>
<dbReference type="GO" id="GO:0003700">
    <property type="term" value="F:DNA-binding transcription factor activity"/>
    <property type="evidence" value="ECO:0007669"/>
    <property type="project" value="TreeGrafter"/>
</dbReference>
<proteinExistence type="predicted"/>
<sequence>MSDEQAGLPEAKSTPEYSAPALDKGLDILELLAETEGGLGQLEIAQAIGRSPGQIFRMLATLERRGYVFRERQSGLYTLSMRMFELAHRHEPVRALSAAGLPVMRRLADELQQSCNLAVIDAEMVRVIAQVESPSDFGFRVRVGALFPLDTATGLVLGAFRATGSGAAGAAVASPGILDHSVFEKMLVETFLELPDSRQPSITDVVVPILRPDRTAVAALTVPYVATSISAKAPSTVIERARRAAEEIAESLALAGSPHPRLVP</sequence>
<dbReference type="PANTHER" id="PTHR30136">
    <property type="entry name" value="HELIX-TURN-HELIX TRANSCRIPTIONAL REGULATOR, ICLR FAMILY"/>
    <property type="match status" value="1"/>
</dbReference>
<dbReference type="RefSeq" id="WP_259526066.1">
    <property type="nucleotide sequence ID" value="NZ_JANLCK010000003.1"/>
</dbReference>
<accession>A0AA41XH27</accession>
<feature type="domain" description="HTH iclR-type" evidence="4">
    <location>
        <begin position="19"/>
        <end position="81"/>
    </location>
</feature>
<reference evidence="6" key="1">
    <citation type="submission" date="2022-08" db="EMBL/GenBank/DDBJ databases">
        <authorList>
            <person name="Deng Y."/>
            <person name="Han X.-F."/>
            <person name="Zhang Y.-Q."/>
        </authorList>
    </citation>
    <scope>NUCLEOTIDE SEQUENCE</scope>
    <source>
        <strain evidence="6">CPCC 203407</strain>
    </source>
</reference>
<name>A0AA41XH27_9MICO</name>
<dbReference type="Gene3D" id="3.30.450.40">
    <property type="match status" value="2"/>
</dbReference>
<dbReference type="AlphaFoldDB" id="A0AA41XH27"/>
<dbReference type="GO" id="GO:0045892">
    <property type="term" value="P:negative regulation of DNA-templated transcription"/>
    <property type="evidence" value="ECO:0007669"/>
    <property type="project" value="TreeGrafter"/>
</dbReference>